<keyword evidence="2 4" id="KW-0808">Transferase</keyword>
<evidence type="ECO:0000256" key="1">
    <source>
        <dbReference type="ARBA" id="ARBA00022676"/>
    </source>
</evidence>
<dbReference type="PANTHER" id="PTHR37469">
    <property type="entry name" value="CELLOBIONIC ACID PHOSPHORYLASE-RELATED"/>
    <property type="match status" value="1"/>
</dbReference>
<feature type="domain" description="Glycosyl hydrolase 94 catalytic" evidence="3">
    <location>
        <begin position="569"/>
        <end position="754"/>
    </location>
</feature>
<dbReference type="Proteomes" id="UP000620133">
    <property type="component" value="Chromosome"/>
</dbReference>
<gene>
    <name evidence="4" type="ORF">MPAN_006770</name>
</gene>
<dbReference type="InterPro" id="IPR012341">
    <property type="entry name" value="6hp_glycosidase-like_sf"/>
</dbReference>
<dbReference type="AlphaFoldDB" id="A0A7U9TJ56"/>
<reference evidence="4" key="1">
    <citation type="submission" date="2021-01" db="EMBL/GenBank/DDBJ databases">
        <title>Draft genome sequence of Acholeplasmataceae bacterium strain Mahy22.</title>
        <authorList>
            <person name="Watanabe M."/>
            <person name="Kojima H."/>
            <person name="Fukui M."/>
        </authorList>
    </citation>
    <scope>NUCLEOTIDE SEQUENCE</scope>
    <source>
        <strain evidence="4">Mahy22</strain>
    </source>
</reference>
<protein>
    <submittedName>
        <fullName evidence="4">Glycosyl transferase</fullName>
    </submittedName>
</protein>
<accession>A0A7U9TJ56</accession>
<organism evidence="4 5">
    <name type="scientific">Mariniplasma anaerobium</name>
    <dbReference type="NCBI Taxonomy" id="2735436"/>
    <lineage>
        <taxon>Bacteria</taxon>
        <taxon>Bacillati</taxon>
        <taxon>Mycoplasmatota</taxon>
        <taxon>Mollicutes</taxon>
        <taxon>Acholeplasmatales</taxon>
        <taxon>Acholeplasmataceae</taxon>
        <taxon>Mariniplasma</taxon>
    </lineage>
</organism>
<dbReference type="Gene3D" id="1.50.10.10">
    <property type="match status" value="1"/>
</dbReference>
<dbReference type="EMBL" id="AP024412">
    <property type="protein sequence ID" value="BCR35784.1"/>
    <property type="molecule type" value="Genomic_DNA"/>
</dbReference>
<dbReference type="SUPFAM" id="SSF48208">
    <property type="entry name" value="Six-hairpin glycosidases"/>
    <property type="match status" value="1"/>
</dbReference>
<dbReference type="GO" id="GO:0016757">
    <property type="term" value="F:glycosyltransferase activity"/>
    <property type="evidence" value="ECO:0007669"/>
    <property type="project" value="UniProtKB-KW"/>
</dbReference>
<dbReference type="InterPro" id="IPR052047">
    <property type="entry name" value="GH94_Enzymes"/>
</dbReference>
<evidence type="ECO:0000259" key="3">
    <source>
        <dbReference type="Pfam" id="PF17167"/>
    </source>
</evidence>
<dbReference type="InterPro" id="IPR033432">
    <property type="entry name" value="GH94_catalytic"/>
</dbReference>
<proteinExistence type="predicted"/>
<dbReference type="PANTHER" id="PTHR37469:SF2">
    <property type="entry name" value="CELLOBIONIC ACID PHOSPHORYLASE"/>
    <property type="match status" value="1"/>
</dbReference>
<keyword evidence="5" id="KW-1185">Reference proteome</keyword>
<dbReference type="GO" id="GO:0005975">
    <property type="term" value="P:carbohydrate metabolic process"/>
    <property type="evidence" value="ECO:0007669"/>
    <property type="project" value="InterPro"/>
</dbReference>
<dbReference type="Pfam" id="PF17167">
    <property type="entry name" value="Glyco_hydro_94"/>
    <property type="match status" value="2"/>
</dbReference>
<name>A0A7U9TJ56_9MOLU</name>
<dbReference type="RefSeq" id="WP_176238619.1">
    <property type="nucleotide sequence ID" value="NZ_AP024412.1"/>
</dbReference>
<evidence type="ECO:0000256" key="2">
    <source>
        <dbReference type="ARBA" id="ARBA00022679"/>
    </source>
</evidence>
<dbReference type="InterPro" id="IPR037018">
    <property type="entry name" value="GH65_N"/>
</dbReference>
<feature type="domain" description="Glycosyl hydrolase 94 catalytic" evidence="3">
    <location>
        <begin position="340"/>
        <end position="515"/>
    </location>
</feature>
<dbReference type="InterPro" id="IPR008928">
    <property type="entry name" value="6-hairpin_glycosidase_sf"/>
</dbReference>
<dbReference type="KEGG" id="manr:MPAN_006770"/>
<sequence>MIIKKHIESNKNTGYYFPMFNLKGFRSSITPFFGGDVKTDLHHYATEPTSELGLFEHTQSRNVIFDIDHNLYFLNGQTQLQQNDSIDYEVGPLYQKVNRHNKLHDISTTSFVLLNEMAEVHEIVYTNKTKKDQHIKVTTATPMYARSVDNLHDHRHVTSLLNTIDVLNGAIKVKPTLSFDERGHQVNDTTYYFIASSDDMHIKGYIPTQEDYLNQGSFHFPKGLDKLKEQGYHIDGYEAMGGIAFDGIIIKPNESVTFYMAIAIQKEDMDINQFRKTYLSTSGFHKALDEVIAFFETYLSQLKFEIDTDETSKQLNWVSLQPLLRRYYGNSFMPHHDYGKGGRGWRDLWQDLLALIMMNDDSVYELLYSNFQGVRIDGSNATIIGDQPGEFKADRNQITRVWSDHGVWPLITTKLYIDETGDVDFLLKEQSYFSDQFTHYTRQIKKINEQNILIDENNKIYKGSILEHLLIENLVGFHNIGKHGFTRLEDADWNDGLDMAHENGETIAFTHMYAENLSILAHLLKSTNLKSINLLDDIEVLLTKNANLQTYFDRVSQFKGNKVSFNINYLFERLMKLSEDKKKFINDNAYEENKYQSYYDKNGELLDDKTSIALTGQAMALIAHTPTQEQAQKIAFHTKEKLFDTSVGGYHLNTNYQKVLTNMGRAFGFAYNHKENGAVFAHMAMMYAYGLYEYNLVDEARQATFQLLKQAQKEDSQVLAGIPEYFSDKGHGKYSYLTGSASWLLLLLRKQIFGLEFNLGKLTLNPKLTKEDFINQSASIVTNIFGKTVKITYHNPKNLDYGQYKIKDIFINDKEVHMPITKINGSIEVHLDEIV</sequence>
<dbReference type="Gene3D" id="2.70.98.40">
    <property type="entry name" value="Glycoside hydrolase, family 65, N-terminal domain"/>
    <property type="match status" value="1"/>
</dbReference>
<evidence type="ECO:0000313" key="5">
    <source>
        <dbReference type="Proteomes" id="UP000620133"/>
    </source>
</evidence>
<keyword evidence="1" id="KW-0328">Glycosyltransferase</keyword>
<evidence type="ECO:0000313" key="4">
    <source>
        <dbReference type="EMBL" id="BCR35784.1"/>
    </source>
</evidence>